<keyword evidence="2" id="KW-1185">Reference proteome</keyword>
<name>A0A392TUW7_9FABA</name>
<evidence type="ECO:0000313" key="1">
    <source>
        <dbReference type="EMBL" id="MCI63906.1"/>
    </source>
</evidence>
<evidence type="ECO:0000313" key="2">
    <source>
        <dbReference type="Proteomes" id="UP000265520"/>
    </source>
</evidence>
<accession>A0A392TUW7</accession>
<proteinExistence type="predicted"/>
<organism evidence="1 2">
    <name type="scientific">Trifolium medium</name>
    <dbReference type="NCBI Taxonomy" id="97028"/>
    <lineage>
        <taxon>Eukaryota</taxon>
        <taxon>Viridiplantae</taxon>
        <taxon>Streptophyta</taxon>
        <taxon>Embryophyta</taxon>
        <taxon>Tracheophyta</taxon>
        <taxon>Spermatophyta</taxon>
        <taxon>Magnoliopsida</taxon>
        <taxon>eudicotyledons</taxon>
        <taxon>Gunneridae</taxon>
        <taxon>Pentapetalae</taxon>
        <taxon>rosids</taxon>
        <taxon>fabids</taxon>
        <taxon>Fabales</taxon>
        <taxon>Fabaceae</taxon>
        <taxon>Papilionoideae</taxon>
        <taxon>50 kb inversion clade</taxon>
        <taxon>NPAAA clade</taxon>
        <taxon>Hologalegina</taxon>
        <taxon>IRL clade</taxon>
        <taxon>Trifolieae</taxon>
        <taxon>Trifolium</taxon>
    </lineage>
</organism>
<comment type="caution">
    <text evidence="1">The sequence shown here is derived from an EMBL/GenBank/DDBJ whole genome shotgun (WGS) entry which is preliminary data.</text>
</comment>
<sequence>AVYYNNGKPNLFSVNVDVKLLDLKHQLDQLNGRLNCCDARRVDDVEYRRLSVDSDKRV</sequence>
<dbReference type="EMBL" id="LXQA010645756">
    <property type="protein sequence ID" value="MCI63906.1"/>
    <property type="molecule type" value="Genomic_DNA"/>
</dbReference>
<protein>
    <submittedName>
        <fullName evidence="1">Uncharacterized protein</fullName>
    </submittedName>
</protein>
<feature type="non-terminal residue" evidence="1">
    <location>
        <position position="1"/>
    </location>
</feature>
<dbReference type="AlphaFoldDB" id="A0A392TUW7"/>
<feature type="non-terminal residue" evidence="1">
    <location>
        <position position="58"/>
    </location>
</feature>
<reference evidence="1 2" key="1">
    <citation type="journal article" date="2018" name="Front. Plant Sci.">
        <title>Red Clover (Trifolium pratense) and Zigzag Clover (T. medium) - A Picture of Genomic Similarities and Differences.</title>
        <authorList>
            <person name="Dluhosova J."/>
            <person name="Istvanek J."/>
            <person name="Nedelnik J."/>
            <person name="Repkova J."/>
        </authorList>
    </citation>
    <scope>NUCLEOTIDE SEQUENCE [LARGE SCALE GENOMIC DNA]</scope>
    <source>
        <strain evidence="2">cv. 10/8</strain>
        <tissue evidence="1">Leaf</tissue>
    </source>
</reference>
<dbReference type="Proteomes" id="UP000265520">
    <property type="component" value="Unassembled WGS sequence"/>
</dbReference>